<dbReference type="InterPro" id="IPR007809">
    <property type="entry name" value="FlgN-like"/>
</dbReference>
<keyword evidence="3" id="KW-1005">Bacterial flagellum biogenesis</keyword>
<dbReference type="GO" id="GO:0044780">
    <property type="term" value="P:bacterial-type flagellum assembly"/>
    <property type="evidence" value="ECO:0007669"/>
    <property type="project" value="InterPro"/>
</dbReference>
<dbReference type="Pfam" id="PF05130">
    <property type="entry name" value="FlgN"/>
    <property type="match status" value="1"/>
</dbReference>
<proteinExistence type="inferred from homology"/>
<protein>
    <submittedName>
        <fullName evidence="4">Flagella synthesis protein FlgN</fullName>
    </submittedName>
</protein>
<comment type="function">
    <text evidence="1">Required for the efficient initiation of filament assembly.</text>
</comment>
<keyword evidence="5" id="KW-1185">Reference proteome</keyword>
<dbReference type="InterPro" id="IPR036679">
    <property type="entry name" value="FlgN-like_sf"/>
</dbReference>
<comment type="caution">
    <text evidence="4">The sequence shown here is derived from an EMBL/GenBank/DDBJ whole genome shotgun (WGS) entry which is preliminary data.</text>
</comment>
<name>A0A562I2G8_9GAMM</name>
<dbReference type="OrthoDB" id="5734604at2"/>
<sequence length="161" mass="18477">MQPIELLEQLKTDVEQVDQLLALIEHEFQLLQLRQFEHLEALLEHKSPLISQLSAHGQQRADLLTQNHLPVTRQGLQSLLHKEPSSQPIQEQILKLADYLEQQLELCKQANDRNGRFIYYNQIAISDTLQILRGTPDSANLYNQRGGNAANLNRQRPISQA</sequence>
<evidence type="ECO:0000256" key="3">
    <source>
        <dbReference type="ARBA" id="ARBA00022795"/>
    </source>
</evidence>
<dbReference type="SUPFAM" id="SSF140566">
    <property type="entry name" value="FlgN-like"/>
    <property type="match status" value="1"/>
</dbReference>
<evidence type="ECO:0000313" key="4">
    <source>
        <dbReference type="EMBL" id="TWH64996.1"/>
    </source>
</evidence>
<reference evidence="4 5" key="1">
    <citation type="submission" date="2019-07" db="EMBL/GenBank/DDBJ databases">
        <title>Genomic Encyclopedia of Type Strains, Phase I: the one thousand microbial genomes (KMG-I) project.</title>
        <authorList>
            <person name="Kyrpides N."/>
        </authorList>
    </citation>
    <scope>NUCLEOTIDE SEQUENCE [LARGE SCALE GENOMIC DNA]</scope>
    <source>
        <strain evidence="4 5">DSM 375</strain>
    </source>
</reference>
<dbReference type="RefSeq" id="WP_144571641.1">
    <property type="nucleotide sequence ID" value="NZ_VLKG01000006.1"/>
</dbReference>
<dbReference type="EMBL" id="VLKG01000006">
    <property type="protein sequence ID" value="TWH64996.1"/>
    <property type="molecule type" value="Genomic_DNA"/>
</dbReference>
<keyword evidence="4" id="KW-0969">Cilium</keyword>
<dbReference type="AlphaFoldDB" id="A0A562I2G8"/>
<accession>A0A562I2G8</accession>
<dbReference type="Gene3D" id="1.20.58.300">
    <property type="entry name" value="FlgN-like"/>
    <property type="match status" value="1"/>
</dbReference>
<dbReference type="Proteomes" id="UP000319627">
    <property type="component" value="Unassembled WGS sequence"/>
</dbReference>
<comment type="similarity">
    <text evidence="2">Belongs to the FlgN family.</text>
</comment>
<organism evidence="4 5">
    <name type="scientific">Azomonas agilis</name>
    <dbReference type="NCBI Taxonomy" id="116849"/>
    <lineage>
        <taxon>Bacteria</taxon>
        <taxon>Pseudomonadati</taxon>
        <taxon>Pseudomonadota</taxon>
        <taxon>Gammaproteobacteria</taxon>
        <taxon>Pseudomonadales</taxon>
        <taxon>Pseudomonadaceae</taxon>
        <taxon>Azomonas</taxon>
    </lineage>
</organism>
<evidence type="ECO:0000313" key="5">
    <source>
        <dbReference type="Proteomes" id="UP000319627"/>
    </source>
</evidence>
<evidence type="ECO:0000256" key="1">
    <source>
        <dbReference type="ARBA" id="ARBA00002397"/>
    </source>
</evidence>
<evidence type="ECO:0000256" key="2">
    <source>
        <dbReference type="ARBA" id="ARBA00007703"/>
    </source>
</evidence>
<gene>
    <name evidence="4" type="ORF">LX59_01938</name>
</gene>
<keyword evidence="4" id="KW-0966">Cell projection</keyword>
<keyword evidence="4" id="KW-0282">Flagellum</keyword>